<evidence type="ECO:0000256" key="1">
    <source>
        <dbReference type="SAM" id="Coils"/>
    </source>
</evidence>
<dbReference type="Proteomes" id="UP001152622">
    <property type="component" value="Chromosome 18"/>
</dbReference>
<dbReference type="AlphaFoldDB" id="A0A9Q1EFX9"/>
<protein>
    <submittedName>
        <fullName evidence="3">Uncharacterized protein</fullName>
    </submittedName>
</protein>
<name>A0A9Q1EFX9_SYNKA</name>
<gene>
    <name evidence="3" type="ORF">SKAU_G00370320</name>
</gene>
<feature type="coiled-coil region" evidence="1">
    <location>
        <begin position="187"/>
        <end position="214"/>
    </location>
</feature>
<dbReference type="EMBL" id="JAINUF010000018">
    <property type="protein sequence ID" value="KAJ8338066.1"/>
    <property type="molecule type" value="Genomic_DNA"/>
</dbReference>
<evidence type="ECO:0000256" key="2">
    <source>
        <dbReference type="SAM" id="MobiDB-lite"/>
    </source>
</evidence>
<feature type="region of interest" description="Disordered" evidence="2">
    <location>
        <begin position="148"/>
        <end position="182"/>
    </location>
</feature>
<proteinExistence type="predicted"/>
<reference evidence="3" key="1">
    <citation type="journal article" date="2023" name="Science">
        <title>Genome structures resolve the early diversification of teleost fishes.</title>
        <authorList>
            <person name="Parey E."/>
            <person name="Louis A."/>
            <person name="Montfort J."/>
            <person name="Bouchez O."/>
            <person name="Roques C."/>
            <person name="Iampietro C."/>
            <person name="Lluch J."/>
            <person name="Castinel A."/>
            <person name="Donnadieu C."/>
            <person name="Desvignes T."/>
            <person name="Floi Bucao C."/>
            <person name="Jouanno E."/>
            <person name="Wen M."/>
            <person name="Mejri S."/>
            <person name="Dirks R."/>
            <person name="Jansen H."/>
            <person name="Henkel C."/>
            <person name="Chen W.J."/>
            <person name="Zahm M."/>
            <person name="Cabau C."/>
            <person name="Klopp C."/>
            <person name="Thompson A.W."/>
            <person name="Robinson-Rechavi M."/>
            <person name="Braasch I."/>
            <person name="Lecointre G."/>
            <person name="Bobe J."/>
            <person name="Postlethwait J.H."/>
            <person name="Berthelot C."/>
            <person name="Roest Crollius H."/>
            <person name="Guiguen Y."/>
        </authorList>
    </citation>
    <scope>NUCLEOTIDE SEQUENCE</scope>
    <source>
        <strain evidence="3">WJC10195</strain>
    </source>
</reference>
<keyword evidence="4" id="KW-1185">Reference proteome</keyword>
<keyword evidence="1" id="KW-0175">Coiled coil</keyword>
<dbReference type="OrthoDB" id="8965100at2759"/>
<comment type="caution">
    <text evidence="3">The sequence shown here is derived from an EMBL/GenBank/DDBJ whole genome shotgun (WGS) entry which is preliminary data.</text>
</comment>
<feature type="region of interest" description="Disordered" evidence="2">
    <location>
        <begin position="277"/>
        <end position="307"/>
    </location>
</feature>
<feature type="region of interest" description="Disordered" evidence="2">
    <location>
        <begin position="85"/>
        <end position="108"/>
    </location>
</feature>
<organism evidence="3 4">
    <name type="scientific">Synaphobranchus kaupii</name>
    <name type="common">Kaup's arrowtooth eel</name>
    <dbReference type="NCBI Taxonomy" id="118154"/>
    <lineage>
        <taxon>Eukaryota</taxon>
        <taxon>Metazoa</taxon>
        <taxon>Chordata</taxon>
        <taxon>Craniata</taxon>
        <taxon>Vertebrata</taxon>
        <taxon>Euteleostomi</taxon>
        <taxon>Actinopterygii</taxon>
        <taxon>Neopterygii</taxon>
        <taxon>Teleostei</taxon>
        <taxon>Anguilliformes</taxon>
        <taxon>Synaphobranchidae</taxon>
        <taxon>Synaphobranchus</taxon>
    </lineage>
</organism>
<accession>A0A9Q1EFX9</accession>
<sequence>MAIIAYRGQNTEKERSKPVGQWIPLLTILAISPPKSAPIACTAAPLGRTLCPSYPSSSPLLPPNLTPHALQWPSELLARTLTALTRTAASQSPAPTGRKKRGRGRREAGPLWAPLLCPTTSLRGGEAHGSEMGDWCQELMRMKRLRVESSISGVGERGEREGSKGGGTGGPAPRAGGCSREGRLRARQELKVKLQETRGKLLELQEKVRRAIETTSETGSFRRGRVDGGRVWLGCGLVRGEWEVGGIEGQKFVEALKQELGSAVARVIDRVVHLYGQSRPPPWPASPPVEGAGQKAEGKSRPGASVALSGAAGGFALSRKDPRRAENRLTIRAASKLPSCPK</sequence>
<evidence type="ECO:0000313" key="3">
    <source>
        <dbReference type="EMBL" id="KAJ8338066.1"/>
    </source>
</evidence>
<evidence type="ECO:0000313" key="4">
    <source>
        <dbReference type="Proteomes" id="UP001152622"/>
    </source>
</evidence>